<keyword evidence="2" id="KW-1185">Reference proteome</keyword>
<evidence type="ECO:0000313" key="1">
    <source>
        <dbReference type="EMBL" id="TQV82552.1"/>
    </source>
</evidence>
<dbReference type="EMBL" id="VHSG01000007">
    <property type="protein sequence ID" value="TQV82552.1"/>
    <property type="molecule type" value="Genomic_DNA"/>
</dbReference>
<reference evidence="1 2" key="1">
    <citation type="submission" date="2019-06" db="EMBL/GenBank/DDBJ databases">
        <title>Whole genome sequence for Cellvibrionaceae sp. R142.</title>
        <authorList>
            <person name="Wang G."/>
        </authorList>
    </citation>
    <scope>NUCLEOTIDE SEQUENCE [LARGE SCALE GENOMIC DNA]</scope>
    <source>
        <strain evidence="1 2">R142</strain>
    </source>
</reference>
<dbReference type="Proteomes" id="UP000319732">
    <property type="component" value="Unassembled WGS sequence"/>
</dbReference>
<dbReference type="AlphaFoldDB" id="A0A545TZA2"/>
<dbReference type="RefSeq" id="WP_142903568.1">
    <property type="nucleotide sequence ID" value="NZ_ML660090.1"/>
</dbReference>
<proteinExistence type="predicted"/>
<organism evidence="1 2">
    <name type="scientific">Exilibacterium tricleocarpae</name>
    <dbReference type="NCBI Taxonomy" id="2591008"/>
    <lineage>
        <taxon>Bacteria</taxon>
        <taxon>Pseudomonadati</taxon>
        <taxon>Pseudomonadota</taxon>
        <taxon>Gammaproteobacteria</taxon>
        <taxon>Cellvibrionales</taxon>
        <taxon>Cellvibrionaceae</taxon>
        <taxon>Exilibacterium</taxon>
    </lineage>
</organism>
<sequence length="80" mass="8852">MARFVHDLLLVDLRIKSHRIGISITGSCRAAGDSKSCWMLADKLYHLFTQALYPIHICALLQQLATVNSEISGQKEPSAV</sequence>
<gene>
    <name evidence="1" type="ORF">FKG94_07410</name>
</gene>
<protein>
    <submittedName>
        <fullName evidence="1">Uncharacterized protein</fullName>
    </submittedName>
</protein>
<accession>A0A545TZA2</accession>
<comment type="caution">
    <text evidence="1">The sequence shown here is derived from an EMBL/GenBank/DDBJ whole genome shotgun (WGS) entry which is preliminary data.</text>
</comment>
<evidence type="ECO:0000313" key="2">
    <source>
        <dbReference type="Proteomes" id="UP000319732"/>
    </source>
</evidence>
<name>A0A545TZA2_9GAMM</name>